<evidence type="ECO:0000256" key="3">
    <source>
        <dbReference type="PIRNR" id="PIRNR029218"/>
    </source>
</evidence>
<keyword evidence="2" id="KW-1277">Toxin-antitoxin system</keyword>
<dbReference type="InterPro" id="IPR007712">
    <property type="entry name" value="RelE/ParE_toxin"/>
</dbReference>
<gene>
    <name evidence="4" type="ORF">SAMN05421881_105421</name>
</gene>
<dbReference type="InterPro" id="IPR035093">
    <property type="entry name" value="RelE/ParE_toxin_dom_sf"/>
</dbReference>
<dbReference type="Pfam" id="PF05016">
    <property type="entry name" value="ParE_toxin"/>
    <property type="match status" value="1"/>
</dbReference>
<dbReference type="Proteomes" id="UP000198640">
    <property type="component" value="Unassembled WGS sequence"/>
</dbReference>
<dbReference type="STRING" id="44576.SAMN05421881_105421"/>
<dbReference type="Gene3D" id="3.30.2310.20">
    <property type="entry name" value="RelE-like"/>
    <property type="match status" value="1"/>
</dbReference>
<accession>A0A1H3LYD4</accession>
<evidence type="ECO:0000256" key="2">
    <source>
        <dbReference type="ARBA" id="ARBA00022649"/>
    </source>
</evidence>
<dbReference type="AlphaFoldDB" id="A0A1H3LYD4"/>
<reference evidence="4 5" key="1">
    <citation type="submission" date="2016-10" db="EMBL/GenBank/DDBJ databases">
        <authorList>
            <person name="de Groot N.N."/>
        </authorList>
    </citation>
    <scope>NUCLEOTIDE SEQUENCE [LARGE SCALE GENOMIC DNA]</scope>
    <source>
        <strain evidence="4 5">Nm1</strain>
    </source>
</reference>
<dbReference type="PANTHER" id="PTHR33755:SF6">
    <property type="entry name" value="PLASMID STABILIZATION SYSTEM PROTEIN"/>
    <property type="match status" value="1"/>
</dbReference>
<organism evidence="4 5">
    <name type="scientific">Nitrosomonas halophila</name>
    <dbReference type="NCBI Taxonomy" id="44576"/>
    <lineage>
        <taxon>Bacteria</taxon>
        <taxon>Pseudomonadati</taxon>
        <taxon>Pseudomonadota</taxon>
        <taxon>Betaproteobacteria</taxon>
        <taxon>Nitrosomonadales</taxon>
        <taxon>Nitrosomonadaceae</taxon>
        <taxon>Nitrosomonas</taxon>
    </lineage>
</organism>
<protein>
    <recommendedName>
        <fullName evidence="3">Toxin</fullName>
    </recommendedName>
</protein>
<evidence type="ECO:0000313" key="4">
    <source>
        <dbReference type="EMBL" id="SDY69333.1"/>
    </source>
</evidence>
<dbReference type="OrthoDB" id="9798046at2"/>
<keyword evidence="5" id="KW-1185">Reference proteome</keyword>
<dbReference type="EMBL" id="FNOY01000054">
    <property type="protein sequence ID" value="SDY69333.1"/>
    <property type="molecule type" value="Genomic_DNA"/>
</dbReference>
<dbReference type="PANTHER" id="PTHR33755">
    <property type="entry name" value="TOXIN PARE1-RELATED"/>
    <property type="match status" value="1"/>
</dbReference>
<dbReference type="InterPro" id="IPR028344">
    <property type="entry name" value="ParE1/4"/>
</dbReference>
<sequence>MPAVKRTAQAEEDLIEIWIYIAQDNPGAADRVLDDIEEKCDALANNPLMGRLRAEIAPELRYFAVGKYLILYRTVQDGIEVVRVIHGARDWHHLF</sequence>
<comment type="similarity">
    <text evidence="1 3">Belongs to the RelE toxin family.</text>
</comment>
<dbReference type="RefSeq" id="WP_090415163.1">
    <property type="nucleotide sequence ID" value="NZ_FNOY01000054.1"/>
</dbReference>
<proteinExistence type="inferred from homology"/>
<evidence type="ECO:0000256" key="1">
    <source>
        <dbReference type="ARBA" id="ARBA00006226"/>
    </source>
</evidence>
<evidence type="ECO:0000313" key="5">
    <source>
        <dbReference type="Proteomes" id="UP000198640"/>
    </source>
</evidence>
<dbReference type="InterPro" id="IPR051803">
    <property type="entry name" value="TA_system_RelE-like_toxin"/>
</dbReference>
<name>A0A1H3LYD4_9PROT</name>
<dbReference type="PIRSF" id="PIRSF029218">
    <property type="entry name" value="ParE"/>
    <property type="match status" value="1"/>
</dbReference>